<keyword evidence="4" id="KW-1185">Reference proteome</keyword>
<dbReference type="Proteomes" id="UP001163550">
    <property type="component" value="Chromosome"/>
</dbReference>
<organism evidence="3 4">
    <name type="scientific">Acetobacterium wieringae</name>
    <dbReference type="NCBI Taxonomy" id="52694"/>
    <lineage>
        <taxon>Bacteria</taxon>
        <taxon>Bacillati</taxon>
        <taxon>Bacillota</taxon>
        <taxon>Clostridia</taxon>
        <taxon>Eubacteriales</taxon>
        <taxon>Eubacteriaceae</taxon>
        <taxon>Acetobacterium</taxon>
    </lineage>
</organism>
<accession>A0ABY6HIJ3</accession>
<dbReference type="InterPro" id="IPR007712">
    <property type="entry name" value="RelE/ParE_toxin"/>
</dbReference>
<dbReference type="InterPro" id="IPR051803">
    <property type="entry name" value="TA_system_RelE-like_toxin"/>
</dbReference>
<proteinExistence type="inferred from homology"/>
<evidence type="ECO:0000313" key="4">
    <source>
        <dbReference type="Proteomes" id="UP001163550"/>
    </source>
</evidence>
<comment type="similarity">
    <text evidence="1">Belongs to the RelE toxin family.</text>
</comment>
<evidence type="ECO:0000256" key="1">
    <source>
        <dbReference type="ARBA" id="ARBA00006226"/>
    </source>
</evidence>
<dbReference type="Gene3D" id="3.30.2310.20">
    <property type="entry name" value="RelE-like"/>
    <property type="match status" value="1"/>
</dbReference>
<name>A0ABY6HIJ3_9FIRM</name>
<dbReference type="InterPro" id="IPR035093">
    <property type="entry name" value="RelE/ParE_toxin_dom_sf"/>
</dbReference>
<dbReference type="NCBIfam" id="TIGR02385">
    <property type="entry name" value="RelE_StbE"/>
    <property type="match status" value="1"/>
</dbReference>
<evidence type="ECO:0000313" key="3">
    <source>
        <dbReference type="EMBL" id="UYO64110.1"/>
    </source>
</evidence>
<reference evidence="3" key="1">
    <citation type="submission" date="2021-11" db="EMBL/GenBank/DDBJ databases">
        <title>Isoprene-degrading acetogen.</title>
        <authorList>
            <person name="Yang Y."/>
            <person name="Jin H."/>
            <person name="Yan J."/>
        </authorList>
    </citation>
    <scope>NUCLEOTIDE SEQUENCE</scope>
    <source>
        <strain evidence="3">Berkeley</strain>
    </source>
</reference>
<sequence>MEEFTILWSDQAKMDLFEIIEYIAFEDKALAVKILEKIEAQVTRLEQLPESGRFVPELKAFDLLTYREIVYSPWRIIYKVEKQRVLILAVLDSRRNLEDLLLKKLLLK</sequence>
<dbReference type="PANTHER" id="PTHR33755">
    <property type="entry name" value="TOXIN PARE1-RELATED"/>
    <property type="match status" value="1"/>
</dbReference>
<dbReference type="PANTHER" id="PTHR33755:SF5">
    <property type="entry name" value="TYPE II TOXIN-ANTITOXIN SYSTEM RELE_PARE FAMILY TOXIN"/>
    <property type="match status" value="1"/>
</dbReference>
<dbReference type="RefSeq" id="WP_070371351.1">
    <property type="nucleotide sequence ID" value="NZ_CABIIK010000024.1"/>
</dbReference>
<dbReference type="Pfam" id="PF05016">
    <property type="entry name" value="ParE_toxin"/>
    <property type="match status" value="1"/>
</dbReference>
<protein>
    <submittedName>
        <fullName evidence="3">Type II toxin-antitoxin system RelE/ParE family toxin</fullName>
    </submittedName>
</protein>
<dbReference type="EMBL" id="CP087994">
    <property type="protein sequence ID" value="UYO64110.1"/>
    <property type="molecule type" value="Genomic_DNA"/>
</dbReference>
<evidence type="ECO:0000256" key="2">
    <source>
        <dbReference type="ARBA" id="ARBA00022649"/>
    </source>
</evidence>
<dbReference type="SUPFAM" id="SSF143011">
    <property type="entry name" value="RelE-like"/>
    <property type="match status" value="1"/>
</dbReference>
<gene>
    <name evidence="3" type="ORF">LNN31_06770</name>
</gene>
<keyword evidence="2" id="KW-1277">Toxin-antitoxin system</keyword>